<dbReference type="SUPFAM" id="SSF52540">
    <property type="entry name" value="P-loop containing nucleoside triphosphate hydrolases"/>
    <property type="match status" value="1"/>
</dbReference>
<gene>
    <name evidence="1" type="ORF">GQ43DRAFT_448297</name>
</gene>
<protein>
    <submittedName>
        <fullName evidence="1">Kinesin light chain</fullName>
    </submittedName>
</protein>
<sequence>MDSPGQLNCADYHVAWICSLSNVELAPVILMLDERYSTPPYNTHYDENTYVCGAIADHTVVIATCPHGETANVNAAWLTGSIFKTFPNIGMAVLVGIGGGIPQPEVSEDALDDIHLGDVVIGWAGNGKPASVYRDRGRSKVDGQFEIIGTMQNPDWRLINALSVLTIDVELGIITFHDQLQRLQKNKKFAHPGLKHDLLFRARYRHTGDYGSDCTSCNQSELVQRLQRSKDDKHKLVFHQGRIATGNSVIQDGELRDEIRKRCKGALCVEMEAAGVDVNRKCLVIRGTSDYADSHKNDVPLSFVGRKTQLDDLGAYISSEGCQRLAIYGLGGCGKTALALESAYRTRERQPARTVFWAYLEIGTLLRIPGIADDNADVKRLVKAWLSDEGFGLWLIVIDNADDISVLLDLLETESSGCCLIDFLPHSRKGSVVFTTRTRKVAIDLASRAIMPLGELAGEEAEEVLKTRLLPDNHYLLNDNQVVHVFLDMLAFLALAVVQAVAFINKNNSTLAEYISIYRDSKEDAIELLSKDFEDHGRYRDMKNPVVTTWYISFKQIRKQNPLAADYLSFMACTTGEKIPESLLLPGHSTQAVIGAVGMLDAYAFITERRERQRGRETQHQERTFDMHRLVNLAMHNWLKEHQQWDGWVNRTLARLVEIVPYGSYKRREIWTAYLPHAMDIVELPEACNSEDSVLLLDRIGRCEQTLGRYEAAEATHRKVLKQREKLLGKKNPHTLTSMNEVALALSYQGRYAEADKMYQETLALEEKMLGEEHSDTLTSMNNMEFVLNNQGKYTEAEEMHQKTLALREKVLGKEHPETLISMNGVALALGNQGKYTEAEKMYQEMLALREKVFGKDHRKTFNSIYN</sequence>
<dbReference type="OrthoDB" id="626167at2759"/>
<dbReference type="InterPro" id="IPR019734">
    <property type="entry name" value="TPR_rpt"/>
</dbReference>
<dbReference type="InterPro" id="IPR011990">
    <property type="entry name" value="TPR-like_helical_dom_sf"/>
</dbReference>
<dbReference type="InterPro" id="IPR053137">
    <property type="entry name" value="NLR-like"/>
</dbReference>
<evidence type="ECO:0000313" key="2">
    <source>
        <dbReference type="Proteomes" id="UP000799536"/>
    </source>
</evidence>
<organism evidence="1 2">
    <name type="scientific">Delitschia confertaspora ATCC 74209</name>
    <dbReference type="NCBI Taxonomy" id="1513339"/>
    <lineage>
        <taxon>Eukaryota</taxon>
        <taxon>Fungi</taxon>
        <taxon>Dikarya</taxon>
        <taxon>Ascomycota</taxon>
        <taxon>Pezizomycotina</taxon>
        <taxon>Dothideomycetes</taxon>
        <taxon>Pleosporomycetidae</taxon>
        <taxon>Pleosporales</taxon>
        <taxon>Delitschiaceae</taxon>
        <taxon>Delitschia</taxon>
    </lineage>
</organism>
<proteinExistence type="predicted"/>
<keyword evidence="2" id="KW-1185">Reference proteome</keyword>
<dbReference type="InterPro" id="IPR027417">
    <property type="entry name" value="P-loop_NTPase"/>
</dbReference>
<name>A0A9P4MT49_9PLEO</name>
<accession>A0A9P4MT49</accession>
<dbReference type="PANTHER" id="PTHR46082:SF6">
    <property type="entry name" value="AAA+ ATPASE DOMAIN-CONTAINING PROTEIN-RELATED"/>
    <property type="match status" value="1"/>
</dbReference>
<dbReference type="Proteomes" id="UP000799536">
    <property type="component" value="Unassembled WGS sequence"/>
</dbReference>
<dbReference type="Pfam" id="PF13424">
    <property type="entry name" value="TPR_12"/>
    <property type="match status" value="2"/>
</dbReference>
<dbReference type="Gene3D" id="1.25.40.10">
    <property type="entry name" value="Tetratricopeptide repeat domain"/>
    <property type="match status" value="1"/>
</dbReference>
<evidence type="ECO:0000313" key="1">
    <source>
        <dbReference type="EMBL" id="KAF2202161.1"/>
    </source>
</evidence>
<dbReference type="SMART" id="SM00028">
    <property type="entry name" value="TPR"/>
    <property type="match status" value="4"/>
</dbReference>
<dbReference type="InterPro" id="IPR035994">
    <property type="entry name" value="Nucleoside_phosphorylase_sf"/>
</dbReference>
<dbReference type="AlphaFoldDB" id="A0A9P4MT49"/>
<dbReference type="SUPFAM" id="SSF53167">
    <property type="entry name" value="Purine and uridine phosphorylases"/>
    <property type="match status" value="1"/>
</dbReference>
<reference evidence="1" key="1">
    <citation type="journal article" date="2020" name="Stud. Mycol.">
        <title>101 Dothideomycetes genomes: a test case for predicting lifestyles and emergence of pathogens.</title>
        <authorList>
            <person name="Haridas S."/>
            <person name="Albert R."/>
            <person name="Binder M."/>
            <person name="Bloem J."/>
            <person name="Labutti K."/>
            <person name="Salamov A."/>
            <person name="Andreopoulos B."/>
            <person name="Baker S."/>
            <person name="Barry K."/>
            <person name="Bills G."/>
            <person name="Bluhm B."/>
            <person name="Cannon C."/>
            <person name="Castanera R."/>
            <person name="Culley D."/>
            <person name="Daum C."/>
            <person name="Ezra D."/>
            <person name="Gonzalez J."/>
            <person name="Henrissat B."/>
            <person name="Kuo A."/>
            <person name="Liang C."/>
            <person name="Lipzen A."/>
            <person name="Lutzoni F."/>
            <person name="Magnuson J."/>
            <person name="Mondo S."/>
            <person name="Nolan M."/>
            <person name="Ohm R."/>
            <person name="Pangilinan J."/>
            <person name="Park H.-J."/>
            <person name="Ramirez L."/>
            <person name="Alfaro M."/>
            <person name="Sun H."/>
            <person name="Tritt A."/>
            <person name="Yoshinaga Y."/>
            <person name="Zwiers L.-H."/>
            <person name="Turgeon B."/>
            <person name="Goodwin S."/>
            <person name="Spatafora J."/>
            <person name="Crous P."/>
            <person name="Grigoriev I."/>
        </authorList>
    </citation>
    <scope>NUCLEOTIDE SEQUENCE</scope>
    <source>
        <strain evidence="1">ATCC 74209</strain>
    </source>
</reference>
<dbReference type="GO" id="GO:0009116">
    <property type="term" value="P:nucleoside metabolic process"/>
    <property type="evidence" value="ECO:0007669"/>
    <property type="project" value="InterPro"/>
</dbReference>
<comment type="caution">
    <text evidence="1">The sequence shown here is derived from an EMBL/GenBank/DDBJ whole genome shotgun (WGS) entry which is preliminary data.</text>
</comment>
<dbReference type="GO" id="GO:0003824">
    <property type="term" value="F:catalytic activity"/>
    <property type="evidence" value="ECO:0007669"/>
    <property type="project" value="InterPro"/>
</dbReference>
<dbReference type="PANTHER" id="PTHR46082">
    <property type="entry name" value="ATP/GTP-BINDING PROTEIN-RELATED"/>
    <property type="match status" value="1"/>
</dbReference>
<dbReference type="EMBL" id="ML993947">
    <property type="protein sequence ID" value="KAF2202161.1"/>
    <property type="molecule type" value="Genomic_DNA"/>
</dbReference>
<dbReference type="SUPFAM" id="SSF48452">
    <property type="entry name" value="TPR-like"/>
    <property type="match status" value="1"/>
</dbReference>
<dbReference type="Gene3D" id="3.40.50.1580">
    <property type="entry name" value="Nucleoside phosphorylase domain"/>
    <property type="match status" value="1"/>
</dbReference>